<name>A0ABQ7Y3J3_BRANA</name>
<comment type="caution">
    <text evidence="1">The sequence shown here is derived from an EMBL/GenBank/DDBJ whole genome shotgun (WGS) entry which is preliminary data.</text>
</comment>
<proteinExistence type="predicted"/>
<protein>
    <submittedName>
        <fullName evidence="1">Uncharacterized protein</fullName>
    </submittedName>
</protein>
<reference evidence="1 2" key="1">
    <citation type="submission" date="2021-05" db="EMBL/GenBank/DDBJ databases">
        <title>Genome Assembly of Synthetic Allotetraploid Brassica napus Reveals Homoeologous Exchanges between Subgenomes.</title>
        <authorList>
            <person name="Davis J.T."/>
        </authorList>
    </citation>
    <scope>NUCLEOTIDE SEQUENCE [LARGE SCALE GENOMIC DNA]</scope>
    <source>
        <strain evidence="2">cv. Da-Ae</strain>
        <tissue evidence="1">Seedling</tissue>
    </source>
</reference>
<keyword evidence="2" id="KW-1185">Reference proteome</keyword>
<dbReference type="Proteomes" id="UP000824890">
    <property type="component" value="Unassembled WGS sequence"/>
</dbReference>
<evidence type="ECO:0000313" key="2">
    <source>
        <dbReference type="Proteomes" id="UP000824890"/>
    </source>
</evidence>
<organism evidence="1 2">
    <name type="scientific">Brassica napus</name>
    <name type="common">Rape</name>
    <dbReference type="NCBI Taxonomy" id="3708"/>
    <lineage>
        <taxon>Eukaryota</taxon>
        <taxon>Viridiplantae</taxon>
        <taxon>Streptophyta</taxon>
        <taxon>Embryophyta</taxon>
        <taxon>Tracheophyta</taxon>
        <taxon>Spermatophyta</taxon>
        <taxon>Magnoliopsida</taxon>
        <taxon>eudicotyledons</taxon>
        <taxon>Gunneridae</taxon>
        <taxon>Pentapetalae</taxon>
        <taxon>rosids</taxon>
        <taxon>malvids</taxon>
        <taxon>Brassicales</taxon>
        <taxon>Brassicaceae</taxon>
        <taxon>Brassiceae</taxon>
        <taxon>Brassica</taxon>
    </lineage>
</organism>
<evidence type="ECO:0000313" key="1">
    <source>
        <dbReference type="EMBL" id="KAH0862304.1"/>
    </source>
</evidence>
<dbReference type="EMBL" id="JAGKQM010000018">
    <property type="protein sequence ID" value="KAH0862304.1"/>
    <property type="molecule type" value="Genomic_DNA"/>
</dbReference>
<accession>A0ABQ7Y3J3</accession>
<feature type="non-terminal residue" evidence="1">
    <location>
        <position position="167"/>
    </location>
</feature>
<gene>
    <name evidence="1" type="ORF">HID58_079515</name>
</gene>
<sequence>MDEKVDARSIALCFDFAQTSYESYYCENPTTRSSLKCDYSALLLQFEGWSLQGQRCWEARNVKKSGELMGVDLVFLDKKEMSMEASNVEALDEATALRERQIYPSWENMVTNPFMDFLIAGDFKCGSKTGCPYRNHVERCLEDPAMPAFSSGGFAHEITAVGWFGLR</sequence>